<dbReference type="Gene3D" id="2.40.50.140">
    <property type="entry name" value="Nucleic acid-binding proteins"/>
    <property type="match status" value="1"/>
</dbReference>
<comment type="caution">
    <text evidence="8">The sequence shown here is derived from an EMBL/GenBank/DDBJ whole genome shotgun (WGS) entry which is preliminary data.</text>
</comment>
<dbReference type="Proteomes" id="UP001596620">
    <property type="component" value="Unassembled WGS sequence"/>
</dbReference>
<dbReference type="HAMAP" id="MF_00031">
    <property type="entry name" value="DNA_HJ_migration_RuvA"/>
    <property type="match status" value="1"/>
</dbReference>
<dbReference type="NCBIfam" id="TIGR00084">
    <property type="entry name" value="ruvA"/>
    <property type="match status" value="1"/>
</dbReference>
<dbReference type="InterPro" id="IPR010994">
    <property type="entry name" value="RuvA_2-like"/>
</dbReference>
<dbReference type="Pfam" id="PF07499">
    <property type="entry name" value="RuvA_C"/>
    <property type="match status" value="1"/>
</dbReference>
<dbReference type="RefSeq" id="WP_382360717.1">
    <property type="nucleotide sequence ID" value="NZ_JBHTGR010000057.1"/>
</dbReference>
<comment type="subcellular location">
    <subcellularLocation>
        <location evidence="6">Cytoplasm</location>
    </subcellularLocation>
</comment>
<dbReference type="InterPro" id="IPR012340">
    <property type="entry name" value="NA-bd_OB-fold"/>
</dbReference>
<protein>
    <recommendedName>
        <fullName evidence="6">Holliday junction branch migration complex subunit RuvA</fullName>
    </recommendedName>
</protein>
<dbReference type="SMART" id="SM00278">
    <property type="entry name" value="HhH1"/>
    <property type="match status" value="2"/>
</dbReference>
<gene>
    <name evidence="6 8" type="primary">ruvA</name>
    <name evidence="8" type="ORF">ACFQU8_12390</name>
</gene>
<keyword evidence="9" id="KW-1185">Reference proteome</keyword>
<keyword evidence="8" id="KW-0378">Hydrolase</keyword>
<comment type="similarity">
    <text evidence="6">Belongs to the RuvA family.</text>
</comment>
<comment type="domain">
    <text evidence="6">Has three domains with a flexible linker between the domains II and III and assumes an 'L' shape. Domain III is highly mobile and contacts RuvB.</text>
</comment>
<dbReference type="EMBL" id="JBHTGR010000057">
    <property type="protein sequence ID" value="MFC7747986.1"/>
    <property type="molecule type" value="Genomic_DNA"/>
</dbReference>
<evidence type="ECO:0000313" key="8">
    <source>
        <dbReference type="EMBL" id="MFC7747986.1"/>
    </source>
</evidence>
<dbReference type="SUPFAM" id="SSF47781">
    <property type="entry name" value="RuvA domain 2-like"/>
    <property type="match status" value="1"/>
</dbReference>
<name>A0ABW2UY24_9BACI</name>
<dbReference type="InterPro" id="IPR003583">
    <property type="entry name" value="Hlx-hairpin-Hlx_DNA-bd_motif"/>
</dbReference>
<keyword evidence="4 6" id="KW-0233">DNA recombination</keyword>
<dbReference type="SUPFAM" id="SSF46929">
    <property type="entry name" value="DNA helicase RuvA subunit, C-terminal domain"/>
    <property type="match status" value="1"/>
</dbReference>
<sequence length="201" mass="22167">MIFYIKGTLAMIQEEAVIVDVQGVGYEIIHSNPFSFQDSLHQQVTIYTYHHIREDAEVLYGFRTEDEKVLFTKLISVSGIGPKGALAIMGSADVSRLIEAVEWEDDAFLTNLPGIGKKTARQMILDLKGELSAMVSISEQNPANSAAKAVPAELQEAQEALKSLGYTDQEIKAVVPDLQKEDDQTTDVLIRKALSLLTNNQ</sequence>
<evidence type="ECO:0000259" key="7">
    <source>
        <dbReference type="SMART" id="SM00278"/>
    </source>
</evidence>
<keyword evidence="3 6" id="KW-0238">DNA-binding</keyword>
<organism evidence="8 9">
    <name type="scientific">Lentibacillus kimchii</name>
    <dbReference type="NCBI Taxonomy" id="1542911"/>
    <lineage>
        <taxon>Bacteria</taxon>
        <taxon>Bacillati</taxon>
        <taxon>Bacillota</taxon>
        <taxon>Bacilli</taxon>
        <taxon>Bacillales</taxon>
        <taxon>Bacillaceae</taxon>
        <taxon>Lentibacillus</taxon>
    </lineage>
</organism>
<evidence type="ECO:0000256" key="1">
    <source>
        <dbReference type="ARBA" id="ARBA00022490"/>
    </source>
</evidence>
<dbReference type="Pfam" id="PF01330">
    <property type="entry name" value="RuvA_N"/>
    <property type="match status" value="1"/>
</dbReference>
<keyword evidence="5 6" id="KW-0234">DNA repair</keyword>
<keyword evidence="1 6" id="KW-0963">Cytoplasm</keyword>
<comment type="subunit">
    <text evidence="6">Homotetramer. Forms an RuvA(8)-RuvB(12)-Holliday junction (HJ) complex. HJ DNA is sandwiched between 2 RuvA tetramers; dsDNA enters through RuvA and exits via RuvB. An RuvB hexamer assembles on each DNA strand where it exits the tetramer. Each RuvB hexamer is contacted by two RuvA subunits (via domain III) on 2 adjacent RuvB subunits; this complex drives branch migration. In the full resolvosome a probable DNA-RuvA(4)-RuvB(12)-RuvC(2) complex forms which resolves the HJ.</text>
</comment>
<dbReference type="GO" id="GO:0003678">
    <property type="term" value="F:DNA helicase activity"/>
    <property type="evidence" value="ECO:0007669"/>
    <property type="project" value="UniProtKB-EC"/>
</dbReference>
<dbReference type="Pfam" id="PF14520">
    <property type="entry name" value="HHH_5"/>
    <property type="match status" value="1"/>
</dbReference>
<comment type="function">
    <text evidence="6">The RuvA-RuvB-RuvC complex processes Holliday junction (HJ) DNA during genetic recombination and DNA repair, while the RuvA-RuvB complex plays an important role in the rescue of blocked DNA replication forks via replication fork reversal (RFR). RuvA specifically binds to HJ cruciform DNA, conferring on it an open structure. The RuvB hexamer acts as an ATP-dependent pump, pulling dsDNA into and through the RuvAB complex. HJ branch migration allows RuvC to scan DNA until it finds its consensus sequence, where it cleaves and resolves the cruciform DNA.</text>
</comment>
<dbReference type="InterPro" id="IPR011114">
    <property type="entry name" value="RuvA_C"/>
</dbReference>
<dbReference type="Gene3D" id="1.10.150.20">
    <property type="entry name" value="5' to 3' exonuclease, C-terminal subdomain"/>
    <property type="match status" value="1"/>
</dbReference>
<feature type="domain" description="Helix-hairpin-helix DNA-binding motif class 1" evidence="7">
    <location>
        <begin position="72"/>
        <end position="91"/>
    </location>
</feature>
<evidence type="ECO:0000256" key="6">
    <source>
        <dbReference type="HAMAP-Rule" id="MF_00031"/>
    </source>
</evidence>
<dbReference type="GO" id="GO:0016787">
    <property type="term" value="F:hydrolase activity"/>
    <property type="evidence" value="ECO:0007669"/>
    <property type="project" value="UniProtKB-KW"/>
</dbReference>
<dbReference type="InterPro" id="IPR000085">
    <property type="entry name" value="RuvA"/>
</dbReference>
<reference evidence="9" key="1">
    <citation type="journal article" date="2019" name="Int. J. Syst. Evol. Microbiol.">
        <title>The Global Catalogue of Microorganisms (GCM) 10K type strain sequencing project: providing services to taxonomists for standard genome sequencing and annotation.</title>
        <authorList>
            <consortium name="The Broad Institute Genomics Platform"/>
            <consortium name="The Broad Institute Genome Sequencing Center for Infectious Disease"/>
            <person name="Wu L."/>
            <person name="Ma J."/>
        </authorList>
    </citation>
    <scope>NUCLEOTIDE SEQUENCE [LARGE SCALE GENOMIC DNA]</scope>
    <source>
        <strain evidence="9">JCM 30234</strain>
    </source>
</reference>
<keyword evidence="2 6" id="KW-0227">DNA damage</keyword>
<dbReference type="CDD" id="cd14332">
    <property type="entry name" value="UBA_RuvA_C"/>
    <property type="match status" value="1"/>
</dbReference>
<dbReference type="InterPro" id="IPR013849">
    <property type="entry name" value="DNA_helicase_Holl-junc_RuvA_I"/>
</dbReference>
<comment type="caution">
    <text evidence="6">Lacks conserved residue(s) required for the propagation of feature annotation.</text>
</comment>
<evidence type="ECO:0000313" key="9">
    <source>
        <dbReference type="Proteomes" id="UP001596620"/>
    </source>
</evidence>
<accession>A0ABW2UY24</accession>
<dbReference type="Gene3D" id="1.10.8.10">
    <property type="entry name" value="DNA helicase RuvA subunit, C-terminal domain"/>
    <property type="match status" value="1"/>
</dbReference>
<evidence type="ECO:0000256" key="4">
    <source>
        <dbReference type="ARBA" id="ARBA00023172"/>
    </source>
</evidence>
<evidence type="ECO:0000256" key="2">
    <source>
        <dbReference type="ARBA" id="ARBA00022763"/>
    </source>
</evidence>
<dbReference type="SUPFAM" id="SSF50249">
    <property type="entry name" value="Nucleic acid-binding proteins"/>
    <property type="match status" value="1"/>
</dbReference>
<proteinExistence type="inferred from homology"/>
<evidence type="ECO:0000256" key="3">
    <source>
        <dbReference type="ARBA" id="ARBA00023125"/>
    </source>
</evidence>
<dbReference type="InterPro" id="IPR036267">
    <property type="entry name" value="RuvA_C_sf"/>
</dbReference>
<evidence type="ECO:0000256" key="5">
    <source>
        <dbReference type="ARBA" id="ARBA00023204"/>
    </source>
</evidence>
<feature type="region of interest" description="Domain III" evidence="6">
    <location>
        <begin position="145"/>
        <end position="201"/>
    </location>
</feature>
<feature type="domain" description="Helix-hairpin-helix DNA-binding motif class 1" evidence="7">
    <location>
        <begin position="107"/>
        <end position="126"/>
    </location>
</feature>